<evidence type="ECO:0000313" key="5">
    <source>
        <dbReference type="EMBL" id="KRK89592.1"/>
    </source>
</evidence>
<evidence type="ECO:0000256" key="2">
    <source>
        <dbReference type="ARBA" id="ARBA00023125"/>
    </source>
</evidence>
<keyword evidence="3" id="KW-0804">Transcription</keyword>
<evidence type="ECO:0000313" key="6">
    <source>
        <dbReference type="Proteomes" id="UP000051581"/>
    </source>
</evidence>
<comment type="caution">
    <text evidence="5">The sequence shown here is derived from an EMBL/GenBank/DDBJ whole genome shotgun (WGS) entry which is preliminary data.</text>
</comment>
<sequence>MKCLISSTQFPVTFTVGGEFRTSLPWKHDVVCNEDYELFIMLKGSLYLNLDDRSVTLKHNEILLVPSGVTISGREKSSNLSFLWLHFLPSKDSDLREFDNQEIKPMLAKDGYRQYVLPVRTKVENTDHLVIAAYDLLNRVHNDVYEFEKRNFLMTNILLIISSEFSQRILAEDADRQSARISQIKKWICEHLDSSLRVSKISQIFGLSEEYLSRTFREHEGMTIVQYMNVQKIKVAKVLLLQSSLSIKEVSNFSYFQNEKQFFLQFKRITGTTPLSFREAHNGIHTNDSLIDPDLPIPKRAKFILRGLEEK</sequence>
<dbReference type="Proteomes" id="UP000051581">
    <property type="component" value="Unassembled WGS sequence"/>
</dbReference>
<evidence type="ECO:0000256" key="1">
    <source>
        <dbReference type="ARBA" id="ARBA00023015"/>
    </source>
</evidence>
<dbReference type="SMART" id="SM00342">
    <property type="entry name" value="HTH_ARAC"/>
    <property type="match status" value="1"/>
</dbReference>
<evidence type="ECO:0000259" key="4">
    <source>
        <dbReference type="PROSITE" id="PS01124"/>
    </source>
</evidence>
<organism evidence="5 6">
    <name type="scientific">Lentilactobacillus sunkii DSM 19904</name>
    <dbReference type="NCBI Taxonomy" id="1423808"/>
    <lineage>
        <taxon>Bacteria</taxon>
        <taxon>Bacillati</taxon>
        <taxon>Bacillota</taxon>
        <taxon>Bacilli</taxon>
        <taxon>Lactobacillales</taxon>
        <taxon>Lactobacillaceae</taxon>
        <taxon>Lentilactobacillus</taxon>
    </lineage>
</organism>
<dbReference type="PATRIC" id="fig|1423808.3.peg.1195"/>
<dbReference type="GO" id="GO:0043565">
    <property type="term" value="F:sequence-specific DNA binding"/>
    <property type="evidence" value="ECO:0007669"/>
    <property type="project" value="InterPro"/>
</dbReference>
<accession>A0A0R1L219</accession>
<evidence type="ECO:0000256" key="3">
    <source>
        <dbReference type="ARBA" id="ARBA00023163"/>
    </source>
</evidence>
<reference evidence="5 6" key="1">
    <citation type="journal article" date="2015" name="Genome Announc.">
        <title>Expanding the biotechnology potential of lactobacilli through comparative genomics of 213 strains and associated genera.</title>
        <authorList>
            <person name="Sun Z."/>
            <person name="Harris H.M."/>
            <person name="McCann A."/>
            <person name="Guo C."/>
            <person name="Argimon S."/>
            <person name="Zhang W."/>
            <person name="Yang X."/>
            <person name="Jeffery I.B."/>
            <person name="Cooney J.C."/>
            <person name="Kagawa T.F."/>
            <person name="Liu W."/>
            <person name="Song Y."/>
            <person name="Salvetti E."/>
            <person name="Wrobel A."/>
            <person name="Rasinkangas P."/>
            <person name="Parkhill J."/>
            <person name="Rea M.C."/>
            <person name="O'Sullivan O."/>
            <person name="Ritari J."/>
            <person name="Douillard F.P."/>
            <person name="Paul Ross R."/>
            <person name="Yang R."/>
            <person name="Briner A.E."/>
            <person name="Felis G.E."/>
            <person name="de Vos W.M."/>
            <person name="Barrangou R."/>
            <person name="Klaenhammer T.R."/>
            <person name="Caufield P.W."/>
            <person name="Cui Y."/>
            <person name="Zhang H."/>
            <person name="O'Toole P.W."/>
        </authorList>
    </citation>
    <scope>NUCLEOTIDE SEQUENCE [LARGE SCALE GENOMIC DNA]</scope>
    <source>
        <strain evidence="5 6">DSM 19904</strain>
    </source>
</reference>
<dbReference type="PANTHER" id="PTHR43280:SF2">
    <property type="entry name" value="HTH-TYPE TRANSCRIPTIONAL REGULATOR EXSA"/>
    <property type="match status" value="1"/>
</dbReference>
<dbReference type="PROSITE" id="PS01124">
    <property type="entry name" value="HTH_ARAC_FAMILY_2"/>
    <property type="match status" value="1"/>
</dbReference>
<dbReference type="PANTHER" id="PTHR43280">
    <property type="entry name" value="ARAC-FAMILY TRANSCRIPTIONAL REGULATOR"/>
    <property type="match status" value="1"/>
</dbReference>
<dbReference type="SUPFAM" id="SSF51215">
    <property type="entry name" value="Regulatory protein AraC"/>
    <property type="match status" value="1"/>
</dbReference>
<dbReference type="InterPro" id="IPR009057">
    <property type="entry name" value="Homeodomain-like_sf"/>
</dbReference>
<protein>
    <submittedName>
        <fullName evidence="5">AraC family transcriptional regulator</fullName>
    </submittedName>
</protein>
<dbReference type="Gene3D" id="1.10.10.60">
    <property type="entry name" value="Homeodomain-like"/>
    <property type="match status" value="2"/>
</dbReference>
<dbReference type="Pfam" id="PF02311">
    <property type="entry name" value="AraC_binding"/>
    <property type="match status" value="1"/>
</dbReference>
<keyword evidence="2" id="KW-0238">DNA-binding</keyword>
<dbReference type="AlphaFoldDB" id="A0A0R1L219"/>
<dbReference type="InterPro" id="IPR018060">
    <property type="entry name" value="HTH_AraC"/>
</dbReference>
<keyword evidence="1" id="KW-0805">Transcription regulation</keyword>
<name>A0A0R1L219_9LACO</name>
<dbReference type="InterPro" id="IPR003313">
    <property type="entry name" value="AraC-bd"/>
</dbReference>
<dbReference type="OrthoDB" id="9813413at2"/>
<dbReference type="InterPro" id="IPR037923">
    <property type="entry name" value="HTH-like"/>
</dbReference>
<proteinExistence type="predicted"/>
<gene>
    <name evidence="5" type="ORF">FD17_GL001183</name>
</gene>
<dbReference type="GO" id="GO:0003700">
    <property type="term" value="F:DNA-binding transcription factor activity"/>
    <property type="evidence" value="ECO:0007669"/>
    <property type="project" value="InterPro"/>
</dbReference>
<dbReference type="EMBL" id="AZEA01000002">
    <property type="protein sequence ID" value="KRK89592.1"/>
    <property type="molecule type" value="Genomic_DNA"/>
</dbReference>
<keyword evidence="6" id="KW-1185">Reference proteome</keyword>
<dbReference type="SUPFAM" id="SSF46689">
    <property type="entry name" value="Homeodomain-like"/>
    <property type="match status" value="2"/>
</dbReference>
<dbReference type="Pfam" id="PF12833">
    <property type="entry name" value="HTH_18"/>
    <property type="match status" value="1"/>
</dbReference>
<dbReference type="RefSeq" id="WP_057823479.1">
    <property type="nucleotide sequence ID" value="NZ_AZEA01000002.1"/>
</dbReference>
<feature type="domain" description="HTH araC/xylS-type" evidence="4">
    <location>
        <begin position="182"/>
        <end position="280"/>
    </location>
</feature>